<accession>A0A8H6X1X3</accession>
<gene>
    <name evidence="2" type="ORF">MVEN_02395100</name>
</gene>
<dbReference type="PROSITE" id="PS51186">
    <property type="entry name" value="GNAT"/>
    <property type="match status" value="1"/>
</dbReference>
<keyword evidence="2" id="KW-0808">Transferase</keyword>
<dbReference type="Gene3D" id="3.40.630.30">
    <property type="match status" value="1"/>
</dbReference>
<dbReference type="InterPro" id="IPR016181">
    <property type="entry name" value="Acyl_CoA_acyltransferase"/>
</dbReference>
<dbReference type="InterPro" id="IPR050276">
    <property type="entry name" value="MshD_Acetyltransferase"/>
</dbReference>
<dbReference type="EMBL" id="JACAZI010000031">
    <property type="protein sequence ID" value="KAF7332897.1"/>
    <property type="molecule type" value="Genomic_DNA"/>
</dbReference>
<feature type="domain" description="N-acetyltransferase" evidence="1">
    <location>
        <begin position="5"/>
        <end position="188"/>
    </location>
</feature>
<dbReference type="PANTHER" id="PTHR43617:SF20">
    <property type="entry name" value="N-ALPHA-ACETYLTRANSFERASE RIMI"/>
    <property type="match status" value="1"/>
</dbReference>
<dbReference type="GO" id="GO:0016747">
    <property type="term" value="F:acyltransferase activity, transferring groups other than amino-acyl groups"/>
    <property type="evidence" value="ECO:0007669"/>
    <property type="project" value="InterPro"/>
</dbReference>
<comment type="caution">
    <text evidence="2">The sequence shown here is derived from an EMBL/GenBank/DDBJ whole genome shotgun (WGS) entry which is preliminary data.</text>
</comment>
<sequence>MTNVPLLRPATASDIPALAETNISAANFSIPGRKLGEELFDLERDIAPAKPDGSPPGKLRLQLEDRLSKGHIWLAELDGQVVGSIAWDDPSWSAEQGYEPGEITSMAVHPSYHSRGIGTMLLNHAKHVSARVKEMRGIDSEVLIQVRCFEKNPRALAFYERAGFERRHGAEEWHEKVGEYLALLELLK</sequence>
<organism evidence="2 3">
    <name type="scientific">Mycena venus</name>
    <dbReference type="NCBI Taxonomy" id="2733690"/>
    <lineage>
        <taxon>Eukaryota</taxon>
        <taxon>Fungi</taxon>
        <taxon>Dikarya</taxon>
        <taxon>Basidiomycota</taxon>
        <taxon>Agaricomycotina</taxon>
        <taxon>Agaricomycetes</taxon>
        <taxon>Agaricomycetidae</taxon>
        <taxon>Agaricales</taxon>
        <taxon>Marasmiineae</taxon>
        <taxon>Mycenaceae</taxon>
        <taxon>Mycena</taxon>
    </lineage>
</organism>
<reference evidence="2" key="1">
    <citation type="submission" date="2020-05" db="EMBL/GenBank/DDBJ databases">
        <title>Mycena genomes resolve the evolution of fungal bioluminescence.</title>
        <authorList>
            <person name="Tsai I.J."/>
        </authorList>
    </citation>
    <scope>NUCLEOTIDE SEQUENCE</scope>
    <source>
        <strain evidence="2">CCC161011</strain>
    </source>
</reference>
<keyword evidence="3" id="KW-1185">Reference proteome</keyword>
<evidence type="ECO:0000259" key="1">
    <source>
        <dbReference type="PROSITE" id="PS51186"/>
    </source>
</evidence>
<dbReference type="OrthoDB" id="9975416at2759"/>
<evidence type="ECO:0000313" key="3">
    <source>
        <dbReference type="Proteomes" id="UP000620124"/>
    </source>
</evidence>
<dbReference type="InterPro" id="IPR000182">
    <property type="entry name" value="GNAT_dom"/>
</dbReference>
<dbReference type="AlphaFoldDB" id="A0A8H6X1X3"/>
<proteinExistence type="predicted"/>
<protein>
    <submittedName>
        <fullName evidence="2">GNAT family N-acetyltransferase</fullName>
    </submittedName>
</protein>
<dbReference type="Proteomes" id="UP000620124">
    <property type="component" value="Unassembled WGS sequence"/>
</dbReference>
<dbReference type="PANTHER" id="PTHR43617">
    <property type="entry name" value="L-AMINO ACID N-ACETYLTRANSFERASE"/>
    <property type="match status" value="1"/>
</dbReference>
<dbReference type="SUPFAM" id="SSF55729">
    <property type="entry name" value="Acyl-CoA N-acyltransferases (Nat)"/>
    <property type="match status" value="1"/>
</dbReference>
<dbReference type="CDD" id="cd04301">
    <property type="entry name" value="NAT_SF"/>
    <property type="match status" value="1"/>
</dbReference>
<evidence type="ECO:0000313" key="2">
    <source>
        <dbReference type="EMBL" id="KAF7332897.1"/>
    </source>
</evidence>
<dbReference type="Pfam" id="PF13508">
    <property type="entry name" value="Acetyltransf_7"/>
    <property type="match status" value="1"/>
</dbReference>
<name>A0A8H6X1X3_9AGAR</name>